<reference evidence="2" key="2">
    <citation type="submission" date="2022-01" db="EMBL/GenBank/DDBJ databases">
        <authorList>
            <person name="Yamashiro T."/>
            <person name="Shiraishi A."/>
            <person name="Satake H."/>
            <person name="Nakayama K."/>
        </authorList>
    </citation>
    <scope>NUCLEOTIDE SEQUENCE</scope>
</reference>
<dbReference type="PANTHER" id="PTHR33240">
    <property type="entry name" value="OS08G0508500 PROTEIN"/>
    <property type="match status" value="1"/>
</dbReference>
<organism evidence="2 3">
    <name type="scientific">Tanacetum coccineum</name>
    <dbReference type="NCBI Taxonomy" id="301880"/>
    <lineage>
        <taxon>Eukaryota</taxon>
        <taxon>Viridiplantae</taxon>
        <taxon>Streptophyta</taxon>
        <taxon>Embryophyta</taxon>
        <taxon>Tracheophyta</taxon>
        <taxon>Spermatophyta</taxon>
        <taxon>Magnoliopsida</taxon>
        <taxon>eudicotyledons</taxon>
        <taxon>Gunneridae</taxon>
        <taxon>Pentapetalae</taxon>
        <taxon>asterids</taxon>
        <taxon>campanulids</taxon>
        <taxon>Asterales</taxon>
        <taxon>Asteraceae</taxon>
        <taxon>Asteroideae</taxon>
        <taxon>Anthemideae</taxon>
        <taxon>Anthemidinae</taxon>
        <taxon>Tanacetum</taxon>
    </lineage>
</organism>
<keyword evidence="3" id="KW-1185">Reference proteome</keyword>
<dbReference type="Gene3D" id="2.40.70.10">
    <property type="entry name" value="Acid Proteases"/>
    <property type="match status" value="1"/>
</dbReference>
<dbReference type="GO" id="GO:0003964">
    <property type="term" value="F:RNA-directed DNA polymerase activity"/>
    <property type="evidence" value="ECO:0007669"/>
    <property type="project" value="UniProtKB-KW"/>
</dbReference>
<keyword evidence="2" id="KW-0695">RNA-directed DNA polymerase</keyword>
<evidence type="ECO:0000313" key="2">
    <source>
        <dbReference type="EMBL" id="GJS93214.1"/>
    </source>
</evidence>
<gene>
    <name evidence="2" type="ORF">Tco_0800182</name>
</gene>
<keyword evidence="2" id="KW-0548">Nucleotidyltransferase</keyword>
<proteinExistence type="predicted"/>
<reference evidence="2" key="1">
    <citation type="journal article" date="2022" name="Int. J. Mol. Sci.">
        <title>Draft Genome of Tanacetum Coccineum: Genomic Comparison of Closely Related Tanacetum-Family Plants.</title>
        <authorList>
            <person name="Yamashiro T."/>
            <person name="Shiraishi A."/>
            <person name="Nakayama K."/>
            <person name="Satake H."/>
        </authorList>
    </citation>
    <scope>NUCLEOTIDE SEQUENCE</scope>
</reference>
<accession>A0ABQ4ZSE8</accession>
<dbReference type="CDD" id="cd00303">
    <property type="entry name" value="retropepsin_like"/>
    <property type="match status" value="1"/>
</dbReference>
<dbReference type="PANTHER" id="PTHR33240:SF15">
    <property type="entry name" value="GAG-PRO-LIKE PROTEIN"/>
    <property type="match status" value="1"/>
</dbReference>
<dbReference type="InterPro" id="IPR021109">
    <property type="entry name" value="Peptidase_aspartic_dom_sf"/>
</dbReference>
<dbReference type="Proteomes" id="UP001151760">
    <property type="component" value="Unassembled WGS sequence"/>
</dbReference>
<evidence type="ECO:0000256" key="1">
    <source>
        <dbReference type="SAM" id="MobiDB-lite"/>
    </source>
</evidence>
<sequence length="401" mass="45433">MELSESLDIKNSSEGSRGWRSRDTRLRGHDEVYSPPDHLKDKSSLDASTKLTRAKPNKHSGDADLLKDKSGSELPLEFHRSWCVEGHLGDEGLSFRGTKLNSIFITIENEGLQAFMDRFKSKSSHIKGVPPVLHISAFMHGHGHLELAKKLNDKIPKTVDKMFKRVRAFIRGEVVTGLAEMLKKQIEEDVALGKLAHLVKDIRRNNQRSGNQGRNGVKIINMIREGGNHKRPFEEGRSSLTYELTFSAIHRNQLTDEPIILEGIIEGNQVRRILVDGGSSSDIMYKHCFKDLNVNIRSRLKRCRALMVGFSGETYHPLGVIDLRVTMGRTRRSKTVLIEFAIIKCCSPYNIIIGRIKMRSLEATARKGARFMEGGPVSLEKTWDRDDTEEVFTISYERPDQ</sequence>
<evidence type="ECO:0000313" key="3">
    <source>
        <dbReference type="Proteomes" id="UP001151760"/>
    </source>
</evidence>
<comment type="caution">
    <text evidence="2">The sequence shown here is derived from an EMBL/GenBank/DDBJ whole genome shotgun (WGS) entry which is preliminary data.</text>
</comment>
<feature type="region of interest" description="Disordered" evidence="1">
    <location>
        <begin position="1"/>
        <end position="66"/>
    </location>
</feature>
<feature type="compositionally biased region" description="Basic and acidic residues" evidence="1">
    <location>
        <begin position="20"/>
        <end position="44"/>
    </location>
</feature>
<name>A0ABQ4ZSE8_9ASTR</name>
<dbReference type="EMBL" id="BQNB010011641">
    <property type="protein sequence ID" value="GJS93214.1"/>
    <property type="molecule type" value="Genomic_DNA"/>
</dbReference>
<protein>
    <submittedName>
        <fullName evidence="2">Reverse transcriptase domain-containing protein</fullName>
    </submittedName>
</protein>
<keyword evidence="2" id="KW-0808">Transferase</keyword>